<feature type="domain" description="Phosphoribosyltransferase" evidence="11">
    <location>
        <begin position="262"/>
        <end position="390"/>
    </location>
</feature>
<dbReference type="EC" id="2.4.2.7" evidence="5"/>
<dbReference type="EMBL" id="JBAWTH010000023">
    <property type="protein sequence ID" value="KAL2286599.1"/>
    <property type="molecule type" value="Genomic_DNA"/>
</dbReference>
<evidence type="ECO:0000313" key="13">
    <source>
        <dbReference type="Proteomes" id="UP001600888"/>
    </source>
</evidence>
<comment type="catalytic activity">
    <reaction evidence="1">
        <text>AMP + diphosphate = 5-phospho-alpha-D-ribose 1-diphosphate + adenine</text>
        <dbReference type="Rhea" id="RHEA:16609"/>
        <dbReference type="ChEBI" id="CHEBI:16708"/>
        <dbReference type="ChEBI" id="CHEBI:33019"/>
        <dbReference type="ChEBI" id="CHEBI:58017"/>
        <dbReference type="ChEBI" id="CHEBI:456215"/>
        <dbReference type="EC" id="2.4.2.7"/>
    </reaction>
</comment>
<dbReference type="Gene3D" id="3.40.50.300">
    <property type="entry name" value="P-loop containing nucleotide triphosphate hydrolases"/>
    <property type="match status" value="1"/>
</dbReference>
<comment type="similarity">
    <text evidence="4">Belongs to the purine/pyrimidine phosphoribosyltransferase family.</text>
</comment>
<dbReference type="PANTHER" id="PTHR32315">
    <property type="entry name" value="ADENINE PHOSPHORIBOSYLTRANSFERASE"/>
    <property type="match status" value="1"/>
</dbReference>
<dbReference type="Gene3D" id="3.40.50.2020">
    <property type="match status" value="1"/>
</dbReference>
<evidence type="ECO:0000256" key="7">
    <source>
        <dbReference type="ARBA" id="ARBA00022676"/>
    </source>
</evidence>
<keyword evidence="8" id="KW-0808">Transferase</keyword>
<evidence type="ECO:0000256" key="3">
    <source>
        <dbReference type="ARBA" id="ARBA00004659"/>
    </source>
</evidence>
<protein>
    <recommendedName>
        <fullName evidence="5">adenine phosphoribosyltransferase</fullName>
        <ecNumber evidence="5">2.4.2.7</ecNumber>
    </recommendedName>
</protein>
<name>A0ABR4EW18_9PEZI</name>
<sequence>MDPRDVLAYACPLPKSSFEQKIIILVTGESCAGKDFCADVWASVLTRRHITYRYDDQLTAKVVSISGTTKRDYAKTMGADLRRLLWDRAYKEEHRPTLTEFFRNQEQQRPDLREQQFLNVVRSAAEVDVLLITGMRDDAPLAAFSHLVPESRLLEVYVQASDQNRRRRGGRDNGDGSNKTSDGNSSQSDTKVLPYRPTFIFTNDKSGSKAAERFARQHLLPFFDGCLEEIAGKVRSVPDFPRQGIEFRHVIGIAQDGFGLTNCTNLLKSHFAGDWARVNSIACCEAGGFVFASPLAQQVYRPLLLIREAGKLPPPTVSVARKPSYVSSMVSDDAREERIELELDKVPEGPDARVVVVDDVLSKGETLCAVLELLEKAGVRAENVSVMVVAEFPVHRGRELLRQRGFGRTSVQSLLVFGGA</sequence>
<organism evidence="12 13">
    <name type="scientific">Diaporthe vaccinii</name>
    <dbReference type="NCBI Taxonomy" id="105482"/>
    <lineage>
        <taxon>Eukaryota</taxon>
        <taxon>Fungi</taxon>
        <taxon>Dikarya</taxon>
        <taxon>Ascomycota</taxon>
        <taxon>Pezizomycotina</taxon>
        <taxon>Sordariomycetes</taxon>
        <taxon>Sordariomycetidae</taxon>
        <taxon>Diaporthales</taxon>
        <taxon>Diaporthaceae</taxon>
        <taxon>Diaporthe</taxon>
        <taxon>Diaporthe eres species complex</taxon>
    </lineage>
</organism>
<dbReference type="Pfam" id="PF04275">
    <property type="entry name" value="P-mevalo_kinase"/>
    <property type="match status" value="1"/>
</dbReference>
<gene>
    <name evidence="12" type="ORF">FJTKL_06600</name>
</gene>
<proteinExistence type="inferred from homology"/>
<keyword evidence="6" id="KW-0963">Cytoplasm</keyword>
<dbReference type="Proteomes" id="UP001600888">
    <property type="component" value="Unassembled WGS sequence"/>
</dbReference>
<keyword evidence="9" id="KW-0660">Purine salvage</keyword>
<evidence type="ECO:0000256" key="4">
    <source>
        <dbReference type="ARBA" id="ARBA00008391"/>
    </source>
</evidence>
<feature type="compositionally biased region" description="Polar residues" evidence="10">
    <location>
        <begin position="177"/>
        <end position="190"/>
    </location>
</feature>
<dbReference type="InterPro" id="IPR050054">
    <property type="entry name" value="UPRTase/APRTase"/>
</dbReference>
<evidence type="ECO:0000256" key="1">
    <source>
        <dbReference type="ARBA" id="ARBA00000868"/>
    </source>
</evidence>
<evidence type="ECO:0000256" key="6">
    <source>
        <dbReference type="ARBA" id="ARBA00022490"/>
    </source>
</evidence>
<comment type="pathway">
    <text evidence="3">Purine metabolism; AMP biosynthesis via salvage pathway; AMP from adenine: step 1/1.</text>
</comment>
<dbReference type="CDD" id="cd06223">
    <property type="entry name" value="PRTases_typeI"/>
    <property type="match status" value="1"/>
</dbReference>
<reference evidence="12 13" key="1">
    <citation type="submission" date="2024-03" db="EMBL/GenBank/DDBJ databases">
        <title>A high-quality draft genome sequence of Diaporthe vaccinii, a causative agent of upright dieback and viscid rot disease in cranberry plants.</title>
        <authorList>
            <person name="Sarrasin M."/>
            <person name="Lang B.F."/>
            <person name="Burger G."/>
        </authorList>
    </citation>
    <scope>NUCLEOTIDE SEQUENCE [LARGE SCALE GENOMIC DNA]</scope>
    <source>
        <strain evidence="12 13">IS7</strain>
    </source>
</reference>
<evidence type="ECO:0000259" key="11">
    <source>
        <dbReference type="Pfam" id="PF00156"/>
    </source>
</evidence>
<dbReference type="InterPro" id="IPR000836">
    <property type="entry name" value="PRTase_dom"/>
</dbReference>
<keyword evidence="7" id="KW-0328">Glycosyltransferase</keyword>
<dbReference type="SUPFAM" id="SSF53271">
    <property type="entry name" value="PRTase-like"/>
    <property type="match status" value="1"/>
</dbReference>
<dbReference type="Pfam" id="PF00156">
    <property type="entry name" value="Pribosyltran"/>
    <property type="match status" value="1"/>
</dbReference>
<dbReference type="InterPro" id="IPR027417">
    <property type="entry name" value="P-loop_NTPase"/>
</dbReference>
<evidence type="ECO:0000313" key="12">
    <source>
        <dbReference type="EMBL" id="KAL2286599.1"/>
    </source>
</evidence>
<feature type="region of interest" description="Disordered" evidence="10">
    <location>
        <begin position="162"/>
        <end position="191"/>
    </location>
</feature>
<dbReference type="InterPro" id="IPR029057">
    <property type="entry name" value="PRTase-like"/>
</dbReference>
<evidence type="ECO:0000256" key="10">
    <source>
        <dbReference type="SAM" id="MobiDB-lite"/>
    </source>
</evidence>
<comment type="caution">
    <text evidence="12">The sequence shown here is derived from an EMBL/GenBank/DDBJ whole genome shotgun (WGS) entry which is preliminary data.</text>
</comment>
<comment type="subcellular location">
    <subcellularLocation>
        <location evidence="2">Cytoplasm</location>
    </subcellularLocation>
</comment>
<evidence type="ECO:0000256" key="5">
    <source>
        <dbReference type="ARBA" id="ARBA00011893"/>
    </source>
</evidence>
<accession>A0ABR4EW18</accession>
<dbReference type="InterPro" id="IPR005919">
    <property type="entry name" value="Pmev_kin_anim"/>
</dbReference>
<evidence type="ECO:0000256" key="9">
    <source>
        <dbReference type="ARBA" id="ARBA00022726"/>
    </source>
</evidence>
<evidence type="ECO:0000256" key="2">
    <source>
        <dbReference type="ARBA" id="ARBA00004496"/>
    </source>
</evidence>
<evidence type="ECO:0000256" key="8">
    <source>
        <dbReference type="ARBA" id="ARBA00022679"/>
    </source>
</evidence>
<keyword evidence="13" id="KW-1185">Reference proteome</keyword>
<dbReference type="PANTHER" id="PTHR32315:SF3">
    <property type="entry name" value="ADENINE PHOSPHORIBOSYLTRANSFERASE"/>
    <property type="match status" value="1"/>
</dbReference>